<gene>
    <name evidence="2" type="ORF">A5802_002674</name>
</gene>
<organism evidence="2">
    <name type="scientific">Enterococcus mundtii</name>
    <dbReference type="NCBI Taxonomy" id="53346"/>
    <lineage>
        <taxon>Bacteria</taxon>
        <taxon>Bacillati</taxon>
        <taxon>Bacillota</taxon>
        <taxon>Bacilli</taxon>
        <taxon>Lactobacillales</taxon>
        <taxon>Enterococcaceae</taxon>
        <taxon>Enterococcus</taxon>
    </lineage>
</organism>
<name>A0A242KW12_ENTMU</name>
<dbReference type="Pfam" id="PF05043">
    <property type="entry name" value="Mga"/>
    <property type="match status" value="1"/>
</dbReference>
<reference evidence="2" key="1">
    <citation type="submission" date="2017-05" db="EMBL/GenBank/DDBJ databases">
        <title>The Genome Sequence of Enterococcus mundtii 6B1_DIV0119.</title>
        <authorList>
            <consortium name="The Broad Institute Genomics Platform"/>
            <consortium name="The Broad Institute Genomic Center for Infectious Diseases"/>
            <person name="Earl A."/>
            <person name="Manson A."/>
            <person name="Schwartman J."/>
            <person name="Gilmore M."/>
            <person name="Abouelleil A."/>
            <person name="Cao P."/>
            <person name="Chapman S."/>
            <person name="Cusick C."/>
            <person name="Shea T."/>
            <person name="Young S."/>
            <person name="Neafsey D."/>
            <person name="Nusbaum C."/>
            <person name="Birren B."/>
        </authorList>
    </citation>
    <scope>NUCLEOTIDE SEQUENCE [LARGE SCALE GENOMIC DNA]</scope>
    <source>
        <strain evidence="2">6B1_DIV0119</strain>
    </source>
</reference>
<dbReference type="EMBL" id="NGMS01000002">
    <property type="protein sequence ID" value="OTP25521.1"/>
    <property type="molecule type" value="Genomic_DNA"/>
</dbReference>
<dbReference type="AlphaFoldDB" id="A0A242KW12"/>
<dbReference type="InterPro" id="IPR007737">
    <property type="entry name" value="Mga_HTH"/>
</dbReference>
<accession>A0A242KW12</accession>
<evidence type="ECO:0000313" key="2">
    <source>
        <dbReference type="EMBL" id="OTP25521.1"/>
    </source>
</evidence>
<protein>
    <recommendedName>
        <fullName evidence="1">Mga helix-turn-helix domain-containing protein</fullName>
    </recommendedName>
</protein>
<proteinExistence type="predicted"/>
<dbReference type="RefSeq" id="WP_086335378.1">
    <property type="nucleotide sequence ID" value="NZ_NGMS01000002.1"/>
</dbReference>
<comment type="caution">
    <text evidence="2">The sequence shown here is derived from an EMBL/GenBank/DDBJ whole genome shotgun (WGS) entry which is preliminary data.</text>
</comment>
<sequence length="427" mass="49729">MHILFDHLVMADKTKRWLVLLATLEEEEHVIAHTLVEQTGFGRRTIIEDIKEIKDYFGERIHLIGDEKGYHFSFLNPKGYYKEKQALLDKEKLFLLVDQLAAGKCLDNQQWVAHLDVSSTSFQRMKRQLQTLLTNYYGIKIESKTNQLWGEEAGIRQFLYDFYFTLPLYPRFLSEHIQDLYQEKVVIREGPWHLDQTLFNQWLRIAKQRVDQGHCLHEKVAYKQVQTTLTQALDQQVSVALPGSEKAALFLLSLDERQFLNPMTQQVFIHTFSPVSEYELPMRETEGLTYGFFETLLFLMEAFFQLPTLEAPAQVPYASREKPSPLDVLMKRFLAEKKKYSQTIYVSYQLVGPRALTRWIKQEVETILKKSGLQAVEAAQMNPLGLVRYVQIVNQPQGRNARATIELPYVPSKEKIAEVLSVFSESR</sequence>
<evidence type="ECO:0000259" key="1">
    <source>
        <dbReference type="Pfam" id="PF05043"/>
    </source>
</evidence>
<dbReference type="Proteomes" id="UP000195024">
    <property type="component" value="Unassembled WGS sequence"/>
</dbReference>
<feature type="domain" description="Mga helix-turn-helix" evidence="1">
    <location>
        <begin position="86"/>
        <end position="163"/>
    </location>
</feature>